<comment type="caution">
    <text evidence="1">The sequence shown here is derived from an EMBL/GenBank/DDBJ whole genome shotgun (WGS) entry which is preliminary data.</text>
</comment>
<dbReference type="Proteomes" id="UP000311605">
    <property type="component" value="Unassembled WGS sequence"/>
</dbReference>
<evidence type="ECO:0000313" key="2">
    <source>
        <dbReference type="Proteomes" id="UP000311605"/>
    </source>
</evidence>
<dbReference type="OrthoDB" id="8173023at2"/>
<dbReference type="EMBL" id="VDMN01000001">
    <property type="protein sequence ID" value="TNM65272.1"/>
    <property type="molecule type" value="Genomic_DNA"/>
</dbReference>
<keyword evidence="2" id="KW-1185">Reference proteome</keyword>
<accession>A0A5C4XPB3</accession>
<protein>
    <submittedName>
        <fullName evidence="1">Uncharacterized protein</fullName>
    </submittedName>
</protein>
<gene>
    <name evidence="1" type="ORF">FHP24_03045</name>
</gene>
<reference evidence="1 2" key="1">
    <citation type="submission" date="2019-06" db="EMBL/GenBank/DDBJ databases">
        <title>The draft genome of Rhizobium smilacinae PTYR-5.</title>
        <authorList>
            <person name="Liu L."/>
            <person name="Li L."/>
            <person name="Zhang X."/>
        </authorList>
    </citation>
    <scope>NUCLEOTIDE SEQUENCE [LARGE SCALE GENOMIC DNA]</scope>
    <source>
        <strain evidence="1 2">PTYR-5</strain>
    </source>
</reference>
<sequence length="601" mass="62239">MTLDFVSEQYSGGAIAVARSTSAMRQTVSGLVVANQNTPRINYDEILQRADGLLIEEARLNRAISPNFAGAIAGQVGSGGSLPTSWSRTSINGLPVVITAVGADYIEAEYVATPTASGVIMIFPCGTGLSGLAAVAGESWITSSSLKITDAIGVTAPFVGMRSYDAAGTQIDSVTSAIKARSDAPFPHRFRRTTVANTAFVAPAIIGGTVTNGTPVVFRFRIERPQAEKAANYKTSFQPAANRAADDATVTGWSIAGLNSWSARVLATPLHVASTGSLLEASDGTVNNRVEVYISNFDLKLRVVSGGITLTDTRIGGVPGVSRSAVVLGVSPTGIVVSVNGKPAKTVSLTPPTGLSTIKVGSGVAGYWNSTIQRLDGWVSSLSASQVVAASLLGQVFFDDYDRSDGALGISPTGHSYYQATTTNGVGSSAPALTAISGGMMKTPAGSGISASYTSVDPGSAKMVQSSVMTFPSGITDSLLLLLSNSLGWQDVETTVKSGSTHTSFGAGAITYGYFPIPKGSLINYATSIYQLPNALRDGASRYCAAYALLGSDVIAYSPDGNVERVTPPVSQQTVAGRWHMLEQIISEAGQPVMTNSWAVQ</sequence>
<organism evidence="1 2">
    <name type="scientific">Aliirhizobium smilacinae</name>
    <dbReference type="NCBI Taxonomy" id="1395944"/>
    <lineage>
        <taxon>Bacteria</taxon>
        <taxon>Pseudomonadati</taxon>
        <taxon>Pseudomonadota</taxon>
        <taxon>Alphaproteobacteria</taxon>
        <taxon>Hyphomicrobiales</taxon>
        <taxon>Rhizobiaceae</taxon>
        <taxon>Aliirhizobium</taxon>
    </lineage>
</organism>
<evidence type="ECO:0000313" key="1">
    <source>
        <dbReference type="EMBL" id="TNM65272.1"/>
    </source>
</evidence>
<name>A0A5C4XPB3_9HYPH</name>
<dbReference type="RefSeq" id="WP_139672669.1">
    <property type="nucleotide sequence ID" value="NZ_VDMN01000001.1"/>
</dbReference>
<dbReference type="AlphaFoldDB" id="A0A5C4XPB3"/>
<proteinExistence type="predicted"/>